<proteinExistence type="predicted"/>
<organism evidence="2 3">
    <name type="scientific">Brassica napus</name>
    <name type="common">Rape</name>
    <dbReference type="NCBI Taxonomy" id="3708"/>
    <lineage>
        <taxon>Eukaryota</taxon>
        <taxon>Viridiplantae</taxon>
        <taxon>Streptophyta</taxon>
        <taxon>Embryophyta</taxon>
        <taxon>Tracheophyta</taxon>
        <taxon>Spermatophyta</taxon>
        <taxon>Magnoliopsida</taxon>
        <taxon>eudicotyledons</taxon>
        <taxon>Gunneridae</taxon>
        <taxon>Pentapetalae</taxon>
        <taxon>rosids</taxon>
        <taxon>malvids</taxon>
        <taxon>Brassicales</taxon>
        <taxon>Brassicaceae</taxon>
        <taxon>Brassiceae</taxon>
        <taxon>Brassica</taxon>
    </lineage>
</organism>
<dbReference type="Proteomes" id="UP001295469">
    <property type="component" value="Chromosome A03"/>
</dbReference>
<dbReference type="Gramene" id="CDY48889">
    <property type="protein sequence ID" value="CDY48889"/>
    <property type="gene ID" value="GSBRNA2T00091956001"/>
</dbReference>
<dbReference type="AlphaFoldDB" id="A0A078IHK7"/>
<accession>A0A078IHK7</accession>
<dbReference type="EMBL" id="LK032799">
    <property type="protein sequence ID" value="CDY48889.1"/>
    <property type="molecule type" value="Genomic_DNA"/>
</dbReference>
<name>A0A078IHK7_BRANA</name>
<gene>
    <name evidence="2" type="primary">BnaA03g36280D</name>
    <name evidence="1" type="ORF">DARMORV10_A03P42250.1</name>
    <name evidence="2" type="ORF">GSBRNA2T00091956001</name>
</gene>
<dbReference type="Proteomes" id="UP000028999">
    <property type="component" value="Unassembled WGS sequence"/>
</dbReference>
<evidence type="ECO:0000313" key="1">
    <source>
        <dbReference type="EMBL" id="CAF2128374.1"/>
    </source>
</evidence>
<dbReference type="PaxDb" id="3708-A0A078IHK7"/>
<dbReference type="EMBL" id="HG994357">
    <property type="protein sequence ID" value="CAF2128374.1"/>
    <property type="molecule type" value="Genomic_DNA"/>
</dbReference>
<protein>
    <submittedName>
        <fullName evidence="1">(rape) hypothetical protein</fullName>
    </submittedName>
    <submittedName>
        <fullName evidence="2">BnaA03g36280D protein</fullName>
    </submittedName>
</protein>
<reference evidence="2" key="2">
    <citation type="submission" date="2014-06" db="EMBL/GenBank/DDBJ databases">
        <authorList>
            <person name="Genoscope - CEA"/>
        </authorList>
    </citation>
    <scope>NUCLEOTIDE SEQUENCE</scope>
</reference>
<sequence>MDSNECPSLPLEYVRKYFVEFQLNLLCDSIHKHSGC</sequence>
<evidence type="ECO:0000313" key="2">
    <source>
        <dbReference type="EMBL" id="CDY48889.1"/>
    </source>
</evidence>
<evidence type="ECO:0000313" key="3">
    <source>
        <dbReference type="Proteomes" id="UP000028999"/>
    </source>
</evidence>
<reference evidence="2 3" key="1">
    <citation type="journal article" date="2014" name="Science">
        <title>Plant genetics. Early allopolyploid evolution in the post-Neolithic Brassica napus oilseed genome.</title>
        <authorList>
            <person name="Chalhoub B."/>
            <person name="Denoeud F."/>
            <person name="Liu S."/>
            <person name="Parkin I.A."/>
            <person name="Tang H."/>
            <person name="Wang X."/>
            <person name="Chiquet J."/>
            <person name="Belcram H."/>
            <person name="Tong C."/>
            <person name="Samans B."/>
            <person name="Correa M."/>
            <person name="Da Silva C."/>
            <person name="Just J."/>
            <person name="Falentin C."/>
            <person name="Koh C.S."/>
            <person name="Le Clainche I."/>
            <person name="Bernard M."/>
            <person name="Bento P."/>
            <person name="Noel B."/>
            <person name="Labadie K."/>
            <person name="Alberti A."/>
            <person name="Charles M."/>
            <person name="Arnaud D."/>
            <person name="Guo H."/>
            <person name="Daviaud C."/>
            <person name="Alamery S."/>
            <person name="Jabbari K."/>
            <person name="Zhao M."/>
            <person name="Edger P.P."/>
            <person name="Chelaifa H."/>
            <person name="Tack D."/>
            <person name="Lassalle G."/>
            <person name="Mestiri I."/>
            <person name="Schnel N."/>
            <person name="Le Paslier M.C."/>
            <person name="Fan G."/>
            <person name="Renault V."/>
            <person name="Bayer P.E."/>
            <person name="Golicz A.A."/>
            <person name="Manoli S."/>
            <person name="Lee T.H."/>
            <person name="Thi V.H."/>
            <person name="Chalabi S."/>
            <person name="Hu Q."/>
            <person name="Fan C."/>
            <person name="Tollenaere R."/>
            <person name="Lu Y."/>
            <person name="Battail C."/>
            <person name="Shen J."/>
            <person name="Sidebottom C.H."/>
            <person name="Wang X."/>
            <person name="Canaguier A."/>
            <person name="Chauveau A."/>
            <person name="Berard A."/>
            <person name="Deniot G."/>
            <person name="Guan M."/>
            <person name="Liu Z."/>
            <person name="Sun F."/>
            <person name="Lim Y.P."/>
            <person name="Lyons E."/>
            <person name="Town C.D."/>
            <person name="Bancroft I."/>
            <person name="Wang X."/>
            <person name="Meng J."/>
            <person name="Ma J."/>
            <person name="Pires J.C."/>
            <person name="King G.J."/>
            <person name="Brunel D."/>
            <person name="Delourme R."/>
            <person name="Renard M."/>
            <person name="Aury J.M."/>
            <person name="Adams K.L."/>
            <person name="Batley J."/>
            <person name="Snowdon R.J."/>
            <person name="Tost J."/>
            <person name="Edwards D."/>
            <person name="Zhou Y."/>
            <person name="Hua W."/>
            <person name="Sharpe A.G."/>
            <person name="Paterson A.H."/>
            <person name="Guan C."/>
            <person name="Wincker P."/>
        </authorList>
    </citation>
    <scope>NUCLEOTIDE SEQUENCE [LARGE SCALE GENOMIC DNA]</scope>
    <source>
        <strain evidence="3">cv. Darmor-bzh</strain>
    </source>
</reference>
<reference evidence="1" key="3">
    <citation type="submission" date="2021-01" db="EMBL/GenBank/DDBJ databases">
        <authorList>
            <consortium name="Genoscope - CEA"/>
            <person name="William W."/>
        </authorList>
    </citation>
    <scope>NUCLEOTIDE SEQUENCE</scope>
</reference>
<keyword evidence="3" id="KW-1185">Reference proteome</keyword>